<sequence length="558" mass="62860">MRRVREYRYIVREMMQADLERHDGIDELAFFALVLWLHQRKSADQLLAYLDEGPWDGTVRTYLKGIFSRYSSVLFEAAESLSEEDVMDILASLPLYRDLSFTETPEGVTALAGHLLQLQDGDKVADLCSGLGDFALASCKAFPEITCMAVEKDKKSYVGAVLRTVLADLPITHVCGDVLEPTTIARGKEPNKIFCRVPSWPRYRDLADQVRNYPALSSFFFGEKRSISAEWVFAVVAAMRHAPSGRAVVMMPGKGLYNNIDREVRQEFLRRGWIEGVIALPERLLGNSGIGFYLLVLSENNESVRMVDGTSFFKAERRQNVLTDQHIESILTCYDQDTEQSCRISMTQLAANGYVLDPQRYLTKTDARLEKAWTVDDVCTVSRGFVTGAGLLDELVSSEPTAYRYLMVQDLENGRIRADLPYLKELPERGEAACLQKGDILLSKMAPFKTALADELQDEQVLVTGNVYILRGSDAIEPAYLMLYLQSALGQSELDYWAKGSHIKNISIGDLRKVRIPILSKEKQQDIARQYRKLAQAMKEAEAKLLAIKQDMNNLVDA</sequence>
<evidence type="ECO:0000256" key="5">
    <source>
        <dbReference type="ARBA" id="ARBA00022691"/>
    </source>
</evidence>
<dbReference type="InterPro" id="IPR044946">
    <property type="entry name" value="Restrct_endonuc_typeI_TRD_sf"/>
</dbReference>
<dbReference type="GO" id="GO:0008168">
    <property type="term" value="F:methyltransferase activity"/>
    <property type="evidence" value="ECO:0007669"/>
    <property type="project" value="UniProtKB-KW"/>
</dbReference>
<dbReference type="InterPro" id="IPR051537">
    <property type="entry name" value="DNA_Adenine_Mtase"/>
</dbReference>
<feature type="domain" description="DNA methylase adenine-specific" evidence="11">
    <location>
        <begin position="104"/>
        <end position="366"/>
    </location>
</feature>
<comment type="catalytic activity">
    <reaction evidence="8">
        <text>a 2'-deoxyadenosine in DNA + S-adenosyl-L-methionine = an N(6)-methyl-2'-deoxyadenosine in DNA + S-adenosyl-L-homocysteine + H(+)</text>
        <dbReference type="Rhea" id="RHEA:15197"/>
        <dbReference type="Rhea" id="RHEA-COMP:12418"/>
        <dbReference type="Rhea" id="RHEA-COMP:12419"/>
        <dbReference type="ChEBI" id="CHEBI:15378"/>
        <dbReference type="ChEBI" id="CHEBI:57856"/>
        <dbReference type="ChEBI" id="CHEBI:59789"/>
        <dbReference type="ChEBI" id="CHEBI:90615"/>
        <dbReference type="ChEBI" id="CHEBI:90616"/>
        <dbReference type="EC" id="2.1.1.72"/>
    </reaction>
</comment>
<dbReference type="InterPro" id="IPR029063">
    <property type="entry name" value="SAM-dependent_MTases_sf"/>
</dbReference>
<dbReference type="SUPFAM" id="SSF116734">
    <property type="entry name" value="DNA methylase specificity domain"/>
    <property type="match status" value="1"/>
</dbReference>
<keyword evidence="9" id="KW-0175">Coiled coil</keyword>
<keyword evidence="6" id="KW-0680">Restriction system</keyword>
<comment type="caution">
    <text evidence="12">The sequence shown here is derived from an EMBL/GenBank/DDBJ whole genome shotgun (WGS) entry which is preliminary data.</text>
</comment>
<dbReference type="GO" id="GO:0032259">
    <property type="term" value="P:methylation"/>
    <property type="evidence" value="ECO:0007669"/>
    <property type="project" value="UniProtKB-KW"/>
</dbReference>
<protein>
    <recommendedName>
        <fullName evidence="2">site-specific DNA-methyltransferase (adenine-specific)</fullName>
        <ecNumber evidence="2">2.1.1.72</ecNumber>
    </recommendedName>
</protein>
<comment type="similarity">
    <text evidence="1">Belongs to the type-I restriction system S methylase family.</text>
</comment>
<gene>
    <name evidence="12" type="ORF">NE675_08515</name>
</gene>
<dbReference type="PANTHER" id="PTHR42933:SF3">
    <property type="entry name" value="TYPE I RESTRICTION ENZYME MJAVIII METHYLASE SUBUNIT"/>
    <property type="match status" value="1"/>
</dbReference>
<evidence type="ECO:0000259" key="10">
    <source>
        <dbReference type="Pfam" id="PF01420"/>
    </source>
</evidence>
<dbReference type="InterPro" id="IPR003356">
    <property type="entry name" value="DNA_methylase_A-5"/>
</dbReference>
<feature type="coiled-coil region" evidence="9">
    <location>
        <begin position="520"/>
        <end position="558"/>
    </location>
</feature>
<dbReference type="Gene3D" id="3.90.220.20">
    <property type="entry name" value="DNA methylase specificity domains"/>
    <property type="match status" value="1"/>
</dbReference>
<evidence type="ECO:0000313" key="13">
    <source>
        <dbReference type="Proteomes" id="UP001206692"/>
    </source>
</evidence>
<proteinExistence type="inferred from homology"/>
<accession>A0ABT1ST53</accession>
<dbReference type="SUPFAM" id="SSF53335">
    <property type="entry name" value="S-adenosyl-L-methionine-dependent methyltransferases"/>
    <property type="match status" value="1"/>
</dbReference>
<dbReference type="RefSeq" id="WP_062412425.1">
    <property type="nucleotide sequence ID" value="NZ_JAJCIO010000006.1"/>
</dbReference>
<dbReference type="EC" id="2.1.1.72" evidence="2"/>
<evidence type="ECO:0000256" key="8">
    <source>
        <dbReference type="ARBA" id="ARBA00047942"/>
    </source>
</evidence>
<dbReference type="PANTHER" id="PTHR42933">
    <property type="entry name" value="SLR6095 PROTEIN"/>
    <property type="match status" value="1"/>
</dbReference>
<organism evidence="12 13">
    <name type="scientific">Megasphaera massiliensis</name>
    <dbReference type="NCBI Taxonomy" id="1232428"/>
    <lineage>
        <taxon>Bacteria</taxon>
        <taxon>Bacillati</taxon>
        <taxon>Bacillota</taxon>
        <taxon>Negativicutes</taxon>
        <taxon>Veillonellales</taxon>
        <taxon>Veillonellaceae</taxon>
        <taxon>Megasphaera</taxon>
    </lineage>
</organism>
<dbReference type="Proteomes" id="UP001206692">
    <property type="component" value="Unassembled WGS sequence"/>
</dbReference>
<keyword evidence="3 12" id="KW-0489">Methyltransferase</keyword>
<evidence type="ECO:0000259" key="11">
    <source>
        <dbReference type="Pfam" id="PF02384"/>
    </source>
</evidence>
<keyword evidence="7" id="KW-0238">DNA-binding</keyword>
<evidence type="ECO:0000313" key="12">
    <source>
        <dbReference type="EMBL" id="MCQ5343061.1"/>
    </source>
</evidence>
<feature type="domain" description="Type I restriction modification DNA specificity" evidence="10">
    <location>
        <begin position="396"/>
        <end position="536"/>
    </location>
</feature>
<keyword evidence="4" id="KW-0808">Transferase</keyword>
<keyword evidence="5" id="KW-0949">S-adenosyl-L-methionine</keyword>
<evidence type="ECO:0000256" key="9">
    <source>
        <dbReference type="SAM" id="Coils"/>
    </source>
</evidence>
<evidence type="ECO:0000256" key="6">
    <source>
        <dbReference type="ARBA" id="ARBA00022747"/>
    </source>
</evidence>
<evidence type="ECO:0000256" key="4">
    <source>
        <dbReference type="ARBA" id="ARBA00022679"/>
    </source>
</evidence>
<dbReference type="Pfam" id="PF01420">
    <property type="entry name" value="Methylase_S"/>
    <property type="match status" value="1"/>
</dbReference>
<name>A0ABT1ST53_9FIRM</name>
<dbReference type="InterPro" id="IPR000055">
    <property type="entry name" value="Restrct_endonuc_typeI_TRD"/>
</dbReference>
<dbReference type="Pfam" id="PF02384">
    <property type="entry name" value="N6_Mtase"/>
    <property type="match status" value="1"/>
</dbReference>
<evidence type="ECO:0000256" key="3">
    <source>
        <dbReference type="ARBA" id="ARBA00022603"/>
    </source>
</evidence>
<dbReference type="EMBL" id="JANGEW010000015">
    <property type="protein sequence ID" value="MCQ5343061.1"/>
    <property type="molecule type" value="Genomic_DNA"/>
</dbReference>
<keyword evidence="13" id="KW-1185">Reference proteome</keyword>
<evidence type="ECO:0000256" key="2">
    <source>
        <dbReference type="ARBA" id="ARBA00011900"/>
    </source>
</evidence>
<evidence type="ECO:0000256" key="7">
    <source>
        <dbReference type="ARBA" id="ARBA00023125"/>
    </source>
</evidence>
<reference evidence="12 13" key="1">
    <citation type="submission" date="2022-06" db="EMBL/GenBank/DDBJ databases">
        <title>Isolation of gut microbiota from human fecal samples.</title>
        <authorList>
            <person name="Pamer E.G."/>
            <person name="Barat B."/>
            <person name="Waligurski E."/>
            <person name="Medina S."/>
            <person name="Paddock L."/>
            <person name="Mostad J."/>
        </authorList>
    </citation>
    <scope>NUCLEOTIDE SEQUENCE [LARGE SCALE GENOMIC DNA]</scope>
    <source>
        <strain evidence="12 13">DFI.1.1</strain>
    </source>
</reference>
<evidence type="ECO:0000256" key="1">
    <source>
        <dbReference type="ARBA" id="ARBA00010923"/>
    </source>
</evidence>
<dbReference type="Gene3D" id="3.40.50.150">
    <property type="entry name" value="Vaccinia Virus protein VP39"/>
    <property type="match status" value="1"/>
</dbReference>